<dbReference type="AlphaFoldDB" id="A0A0F2M9I7"/>
<protein>
    <submittedName>
        <fullName evidence="2">Uncharacterized protein</fullName>
    </submittedName>
</protein>
<dbReference type="Proteomes" id="UP000033710">
    <property type="component" value="Unassembled WGS sequence"/>
</dbReference>
<feature type="compositionally biased region" description="Pro residues" evidence="1">
    <location>
        <begin position="76"/>
        <end position="88"/>
    </location>
</feature>
<reference evidence="2 3" key="2">
    <citation type="journal article" date="2015" name="Eukaryot. Cell">
        <title>Asexual propagation of a virulent clone complex in a human and feline outbreak of sporotrichosis.</title>
        <authorList>
            <person name="Teixeira Mde M."/>
            <person name="Rodrigues A.M."/>
            <person name="Tsui C.K."/>
            <person name="de Almeida L.G."/>
            <person name="Van Diepeningen A.D."/>
            <person name="van den Ende B.G."/>
            <person name="Fernandes G.F."/>
            <person name="Kano R."/>
            <person name="Hamelin R.C."/>
            <person name="Lopes-Bezerra L.M."/>
            <person name="Vasconcelos A.T."/>
            <person name="de Hoog S."/>
            <person name="de Camargo Z.P."/>
            <person name="Felipe M.S."/>
        </authorList>
    </citation>
    <scope>NUCLEOTIDE SEQUENCE [LARGE SCALE GENOMIC DNA]</scope>
    <source>
        <strain evidence="2 3">1099-18</strain>
    </source>
</reference>
<feature type="compositionally biased region" description="Basic and acidic residues" evidence="1">
    <location>
        <begin position="365"/>
        <end position="383"/>
    </location>
</feature>
<dbReference type="EMBL" id="AXCR01000007">
    <property type="protein sequence ID" value="KJR85460.1"/>
    <property type="molecule type" value="Genomic_DNA"/>
</dbReference>
<evidence type="ECO:0000313" key="2">
    <source>
        <dbReference type="EMBL" id="KJR85460.1"/>
    </source>
</evidence>
<gene>
    <name evidence="2" type="ORF">SPSK_09337</name>
</gene>
<feature type="region of interest" description="Disordered" evidence="1">
    <location>
        <begin position="32"/>
        <end position="97"/>
    </location>
</feature>
<accession>A0A0F2M9I7</accession>
<feature type="compositionally biased region" description="Low complexity" evidence="1">
    <location>
        <begin position="47"/>
        <end position="59"/>
    </location>
</feature>
<feature type="compositionally biased region" description="Polar residues" evidence="1">
    <location>
        <begin position="34"/>
        <end position="46"/>
    </location>
</feature>
<feature type="region of interest" description="Disordered" evidence="1">
    <location>
        <begin position="365"/>
        <end position="406"/>
    </location>
</feature>
<evidence type="ECO:0000313" key="3">
    <source>
        <dbReference type="Proteomes" id="UP000033710"/>
    </source>
</evidence>
<evidence type="ECO:0000256" key="1">
    <source>
        <dbReference type="SAM" id="MobiDB-lite"/>
    </source>
</evidence>
<dbReference type="OrthoDB" id="10295396at2759"/>
<reference evidence="2 3" key="1">
    <citation type="journal article" date="2014" name="BMC Genomics">
        <title>Comparative genomics of the major fungal agents of human and animal Sporotrichosis: Sporothrix schenckii and Sporothrix brasiliensis.</title>
        <authorList>
            <person name="Teixeira M.M."/>
            <person name="de Almeida L.G."/>
            <person name="Kubitschek-Barreira P."/>
            <person name="Alves F.L."/>
            <person name="Kioshima E.S."/>
            <person name="Abadio A.K."/>
            <person name="Fernandes L."/>
            <person name="Derengowski L.S."/>
            <person name="Ferreira K.S."/>
            <person name="Souza R.C."/>
            <person name="Ruiz J.C."/>
            <person name="de Andrade N.C."/>
            <person name="Paes H.C."/>
            <person name="Nicola A.M."/>
            <person name="Albuquerque P."/>
            <person name="Gerber A.L."/>
            <person name="Martins V.P."/>
            <person name="Peconick L.D."/>
            <person name="Neto A.V."/>
            <person name="Chaucanez C.B."/>
            <person name="Silva P.A."/>
            <person name="Cunha O.L."/>
            <person name="de Oliveira F.F."/>
            <person name="dos Santos T.C."/>
            <person name="Barros A.L."/>
            <person name="Soares M.A."/>
            <person name="de Oliveira L.M."/>
            <person name="Marini M.M."/>
            <person name="Villalobos-Duno H."/>
            <person name="Cunha M.M."/>
            <person name="de Hoog S."/>
            <person name="da Silveira J.F."/>
            <person name="Henrissat B."/>
            <person name="Nino-Vega G.A."/>
            <person name="Cisalpino P.S."/>
            <person name="Mora-Montes H.M."/>
            <person name="Almeida S.R."/>
            <person name="Stajich J.E."/>
            <person name="Lopes-Bezerra L.M."/>
            <person name="Vasconcelos A.T."/>
            <person name="Felipe M.S."/>
        </authorList>
    </citation>
    <scope>NUCLEOTIDE SEQUENCE [LARGE SCALE GENOMIC DNA]</scope>
    <source>
        <strain evidence="2 3">1099-18</strain>
    </source>
</reference>
<organism evidence="2 3">
    <name type="scientific">Sporothrix schenckii 1099-18</name>
    <dbReference type="NCBI Taxonomy" id="1397361"/>
    <lineage>
        <taxon>Eukaryota</taxon>
        <taxon>Fungi</taxon>
        <taxon>Dikarya</taxon>
        <taxon>Ascomycota</taxon>
        <taxon>Pezizomycotina</taxon>
        <taxon>Sordariomycetes</taxon>
        <taxon>Sordariomycetidae</taxon>
        <taxon>Ophiostomatales</taxon>
        <taxon>Ophiostomataceae</taxon>
        <taxon>Sporothrix</taxon>
    </lineage>
</organism>
<name>A0A0F2M9I7_SPOSC</name>
<dbReference type="KEGG" id="ssck:SPSK_09337"/>
<dbReference type="RefSeq" id="XP_016588136.1">
    <property type="nucleotide sequence ID" value="XM_016735911.1"/>
</dbReference>
<dbReference type="VEuPathDB" id="FungiDB:SPSK_09337"/>
<comment type="caution">
    <text evidence="2">The sequence shown here is derived from an EMBL/GenBank/DDBJ whole genome shotgun (WGS) entry which is preliminary data.</text>
</comment>
<dbReference type="GeneID" id="27671188"/>
<proteinExistence type="predicted"/>
<sequence>MLLPRIPGMALRRPAGRRICARCLALQSAGFVTGPTTSPSQGQAIQSSSSETPTTASASIPLDRPKGPKRGKTAKPPQPGPLKPPWPDSNPDAGPQRRKIYTSERGLIENAITMARIDHPYKLPFPSPGKTKHKGDPILSIAVPRAPDFRRDFTNLGPDVVAPWRKGGVFKLVSEKEIMAAGTSGDKKFTKSYGVRIRYSHLHSLHPWSANNLAASPGIEDALGASDGQGVSAASSGWPVGFPHPFSEMARRRYAIKNRSDPLWWFAIVFAAEGQLPNSNLVRNKMRYKLQSAVEAALRQRGYAANGVRLEGSAGANAKYSQLYGSIRADGPLVQMLTAPYDELVGFLAQAIIVVEGLLGGRKQTKLESVRSEPEGRGSRNDADYNTGKNIKGAQETKQSKGKKSKDRFHLLLDPALF</sequence>